<evidence type="ECO:0000259" key="8">
    <source>
        <dbReference type="Pfam" id="PF02308"/>
    </source>
</evidence>
<evidence type="ECO:0000256" key="7">
    <source>
        <dbReference type="RuleBase" id="RU365041"/>
    </source>
</evidence>
<dbReference type="InterPro" id="IPR003416">
    <property type="entry name" value="MgtC/SapB/SrpB/YhiD_fam"/>
</dbReference>
<evidence type="ECO:0000313" key="9">
    <source>
        <dbReference type="EMBL" id="SDO33974.1"/>
    </source>
</evidence>
<gene>
    <name evidence="9" type="ORF">SAMN05216360_1205</name>
</gene>
<keyword evidence="4 7" id="KW-0812">Transmembrane</keyword>
<keyword evidence="6 7" id="KW-0472">Membrane</keyword>
<keyword evidence="5 7" id="KW-1133">Transmembrane helix</keyword>
<dbReference type="EMBL" id="FNHS01000020">
    <property type="protein sequence ID" value="SDO33974.1"/>
    <property type="molecule type" value="Genomic_DNA"/>
</dbReference>
<organism evidence="9 10">
    <name type="scientific">Methylobacterium phyllostachyos</name>
    <dbReference type="NCBI Taxonomy" id="582672"/>
    <lineage>
        <taxon>Bacteria</taxon>
        <taxon>Pseudomonadati</taxon>
        <taxon>Pseudomonadota</taxon>
        <taxon>Alphaproteobacteria</taxon>
        <taxon>Hyphomicrobiales</taxon>
        <taxon>Methylobacteriaceae</taxon>
        <taxon>Methylobacterium</taxon>
    </lineage>
</organism>
<protein>
    <recommendedName>
        <fullName evidence="7">Protein MgtC</fullName>
    </recommendedName>
</protein>
<evidence type="ECO:0000256" key="4">
    <source>
        <dbReference type="ARBA" id="ARBA00022692"/>
    </source>
</evidence>
<keyword evidence="10" id="KW-1185">Reference proteome</keyword>
<evidence type="ECO:0000256" key="5">
    <source>
        <dbReference type="ARBA" id="ARBA00022989"/>
    </source>
</evidence>
<dbReference type="Proteomes" id="UP000198704">
    <property type="component" value="Unassembled WGS sequence"/>
</dbReference>
<comment type="similarity">
    <text evidence="2 7">Belongs to the MgtC/SapB family.</text>
</comment>
<sequence length="229" mass="23793">MSGDLTLDTIAVRIGLTFLAAFVLGWDREELGHPAGLRTLVLIGLSACTAMLLADWLLAQTAGSSGGLTRLDLMRLAQGVLGGIGFIGAGTILKQGNIVRGVTTAATLWLTTVIGLCFGSGAWPIGLAATLAGLVTLQALRRLEAVLRRRSYGTMTLEFGPEADPAALLAELDALGLKVKASTLVQGVEGGSLRCLGSHTGEDRAWTLAAVARLRAARAVTKASWEDLS</sequence>
<dbReference type="OrthoDB" id="9811198at2"/>
<dbReference type="Pfam" id="PF02308">
    <property type="entry name" value="MgtC"/>
    <property type="match status" value="1"/>
</dbReference>
<name>A0A1H0IR98_9HYPH</name>
<comment type="subcellular location">
    <subcellularLocation>
        <location evidence="7">Cell inner membrane</location>
        <topology evidence="7">Multi-pass membrane protein</topology>
    </subcellularLocation>
    <subcellularLocation>
        <location evidence="1">Cell membrane</location>
        <topology evidence="1">Multi-pass membrane protein</topology>
    </subcellularLocation>
</comment>
<evidence type="ECO:0000313" key="10">
    <source>
        <dbReference type="Proteomes" id="UP000198704"/>
    </source>
</evidence>
<feature type="transmembrane region" description="Helical" evidence="7">
    <location>
        <begin position="37"/>
        <end position="58"/>
    </location>
</feature>
<evidence type="ECO:0000256" key="1">
    <source>
        <dbReference type="ARBA" id="ARBA00004651"/>
    </source>
</evidence>
<keyword evidence="7" id="KW-0997">Cell inner membrane</keyword>
<evidence type="ECO:0000256" key="2">
    <source>
        <dbReference type="ARBA" id="ARBA00009298"/>
    </source>
</evidence>
<evidence type="ECO:0000256" key="3">
    <source>
        <dbReference type="ARBA" id="ARBA00022475"/>
    </source>
</evidence>
<dbReference type="PANTHER" id="PTHR33778:SF1">
    <property type="entry name" value="MAGNESIUM TRANSPORTER YHID-RELATED"/>
    <property type="match status" value="1"/>
</dbReference>
<dbReference type="STRING" id="582672.SAMN05216360_1205"/>
<dbReference type="GO" id="GO:0005886">
    <property type="term" value="C:plasma membrane"/>
    <property type="evidence" value="ECO:0007669"/>
    <property type="project" value="UniProtKB-SubCell"/>
</dbReference>
<dbReference type="AlphaFoldDB" id="A0A1H0IR98"/>
<dbReference type="InterPro" id="IPR049177">
    <property type="entry name" value="MgtC_SapB_SrpB_YhiD_N"/>
</dbReference>
<feature type="transmembrane region" description="Helical" evidence="7">
    <location>
        <begin position="98"/>
        <end position="116"/>
    </location>
</feature>
<proteinExistence type="inferred from homology"/>
<accession>A0A1H0IR98</accession>
<feature type="domain" description="MgtC/SapB/SrpB/YhiD N-terminal" evidence="8">
    <location>
        <begin position="15"/>
        <end position="145"/>
    </location>
</feature>
<keyword evidence="3" id="KW-1003">Cell membrane</keyword>
<dbReference type="RefSeq" id="WP_091721212.1">
    <property type="nucleotide sequence ID" value="NZ_FNHS01000020.1"/>
</dbReference>
<reference evidence="10" key="1">
    <citation type="submission" date="2016-10" db="EMBL/GenBank/DDBJ databases">
        <authorList>
            <person name="Varghese N."/>
            <person name="Submissions S."/>
        </authorList>
    </citation>
    <scope>NUCLEOTIDE SEQUENCE [LARGE SCALE GENOMIC DNA]</scope>
    <source>
        <strain evidence="10">BL47</strain>
    </source>
</reference>
<feature type="transmembrane region" description="Helical" evidence="7">
    <location>
        <begin position="73"/>
        <end position="93"/>
    </location>
</feature>
<evidence type="ECO:0000256" key="6">
    <source>
        <dbReference type="ARBA" id="ARBA00023136"/>
    </source>
</evidence>
<feature type="transmembrane region" description="Helical" evidence="7">
    <location>
        <begin position="6"/>
        <end position="25"/>
    </location>
</feature>
<dbReference type="PRINTS" id="PR01837">
    <property type="entry name" value="MGTCSAPBPROT"/>
</dbReference>
<dbReference type="PANTHER" id="PTHR33778">
    <property type="entry name" value="PROTEIN MGTC"/>
    <property type="match status" value="1"/>
</dbReference>